<name>A0ABW9D7E0_9BURK</name>
<organism evidence="2 3">
    <name type="scientific">Paraburkholderia dilworthii</name>
    <dbReference type="NCBI Taxonomy" id="948106"/>
    <lineage>
        <taxon>Bacteria</taxon>
        <taxon>Pseudomonadati</taxon>
        <taxon>Pseudomonadota</taxon>
        <taxon>Betaproteobacteria</taxon>
        <taxon>Burkholderiales</taxon>
        <taxon>Burkholderiaceae</taxon>
        <taxon>Paraburkholderia</taxon>
    </lineage>
</organism>
<comment type="caution">
    <text evidence="2">The sequence shown here is derived from an EMBL/GenBank/DDBJ whole genome shotgun (WGS) entry which is preliminary data.</text>
</comment>
<sequence length="164" mass="17519">MASSLDVLTALYPGTAVLDVEQVAAALGKNGKAGAQSVRNQLARGTFPIPGRKVGSSWVWSIAKVADWLDDVEPDEPATVAASEPSPSASRAKTATPPPVKRRGRPTNAERLRRQQGLAFGAMVADALDRWLVTEQQREAAELRALFDEVAPDLPTRKQGPRGP</sequence>
<reference evidence="2 3" key="1">
    <citation type="journal article" date="2024" name="Chem. Sci.">
        <title>Discovery of megapolipeptins by genome mining of a Burkholderiales bacteria collection.</title>
        <authorList>
            <person name="Paulo B.S."/>
            <person name="Recchia M.J.J."/>
            <person name="Lee S."/>
            <person name="Fergusson C.H."/>
            <person name="Romanowski S.B."/>
            <person name="Hernandez A."/>
            <person name="Krull N."/>
            <person name="Liu D.Y."/>
            <person name="Cavanagh H."/>
            <person name="Bos A."/>
            <person name="Gray C.A."/>
            <person name="Murphy B.T."/>
            <person name="Linington R.G."/>
            <person name="Eustaquio A.S."/>
        </authorList>
    </citation>
    <scope>NUCLEOTIDE SEQUENCE [LARGE SCALE GENOMIC DNA]</scope>
    <source>
        <strain evidence="2 3">RL17-335-BIF-A</strain>
    </source>
</reference>
<feature type="compositionally biased region" description="Low complexity" evidence="1">
    <location>
        <begin position="77"/>
        <end position="92"/>
    </location>
</feature>
<accession>A0ABW9D7E0</accession>
<evidence type="ECO:0000313" key="3">
    <source>
        <dbReference type="Proteomes" id="UP001629367"/>
    </source>
</evidence>
<feature type="region of interest" description="Disordered" evidence="1">
    <location>
        <begin position="75"/>
        <end position="115"/>
    </location>
</feature>
<dbReference type="RefSeq" id="WP_408212566.1">
    <property type="nucleotide sequence ID" value="NZ_JAQQBZ010000007.1"/>
</dbReference>
<dbReference type="EMBL" id="JAQQBZ010000007">
    <property type="protein sequence ID" value="MFM0594030.1"/>
    <property type="molecule type" value="Genomic_DNA"/>
</dbReference>
<evidence type="ECO:0000256" key="1">
    <source>
        <dbReference type="SAM" id="MobiDB-lite"/>
    </source>
</evidence>
<proteinExistence type="predicted"/>
<evidence type="ECO:0008006" key="4">
    <source>
        <dbReference type="Google" id="ProtNLM"/>
    </source>
</evidence>
<gene>
    <name evidence="2" type="ORF">PQQ68_13465</name>
</gene>
<dbReference type="Proteomes" id="UP001629367">
    <property type="component" value="Unassembled WGS sequence"/>
</dbReference>
<protein>
    <recommendedName>
        <fullName evidence="4">Transcriptional regulator, AlpA family</fullName>
    </recommendedName>
</protein>
<evidence type="ECO:0000313" key="2">
    <source>
        <dbReference type="EMBL" id="MFM0594030.1"/>
    </source>
</evidence>
<keyword evidence="3" id="KW-1185">Reference proteome</keyword>